<reference evidence="4" key="1">
    <citation type="submission" date="2020-09" db="EMBL/GenBank/DDBJ databases">
        <title>Sphingomonas sp., a new species isolated from pork steak.</title>
        <authorList>
            <person name="Heidler von Heilborn D."/>
        </authorList>
    </citation>
    <scope>NUCLEOTIDE SEQUENCE [LARGE SCALE GENOMIC DNA]</scope>
</reference>
<keyword evidence="1" id="KW-0812">Transmembrane</keyword>
<feature type="transmembrane region" description="Helical" evidence="1">
    <location>
        <begin position="9"/>
        <end position="28"/>
    </location>
</feature>
<dbReference type="Proteomes" id="UP000595894">
    <property type="component" value="Chromosome"/>
</dbReference>
<dbReference type="Pfam" id="PF01757">
    <property type="entry name" value="Acyl_transf_3"/>
    <property type="match status" value="1"/>
</dbReference>
<feature type="transmembrane region" description="Helical" evidence="1">
    <location>
        <begin position="168"/>
        <end position="186"/>
    </location>
</feature>
<feature type="transmembrane region" description="Helical" evidence="1">
    <location>
        <begin position="228"/>
        <end position="248"/>
    </location>
</feature>
<dbReference type="GO" id="GO:0016020">
    <property type="term" value="C:membrane"/>
    <property type="evidence" value="ECO:0007669"/>
    <property type="project" value="TreeGrafter"/>
</dbReference>
<keyword evidence="1" id="KW-1133">Transmembrane helix</keyword>
<evidence type="ECO:0000313" key="3">
    <source>
        <dbReference type="EMBL" id="QQV78735.1"/>
    </source>
</evidence>
<keyword evidence="3" id="KW-0808">Transferase</keyword>
<dbReference type="GO" id="GO:0000271">
    <property type="term" value="P:polysaccharide biosynthetic process"/>
    <property type="evidence" value="ECO:0007669"/>
    <property type="project" value="TreeGrafter"/>
</dbReference>
<feature type="transmembrane region" description="Helical" evidence="1">
    <location>
        <begin position="83"/>
        <end position="104"/>
    </location>
</feature>
<feature type="transmembrane region" description="Helical" evidence="1">
    <location>
        <begin position="40"/>
        <end position="62"/>
    </location>
</feature>
<dbReference type="AlphaFoldDB" id="A0A974NXH1"/>
<keyword evidence="1" id="KW-0472">Membrane</keyword>
<feature type="transmembrane region" description="Helical" evidence="1">
    <location>
        <begin position="142"/>
        <end position="161"/>
    </location>
</feature>
<feature type="transmembrane region" description="Helical" evidence="1">
    <location>
        <begin position="338"/>
        <end position="358"/>
    </location>
</feature>
<dbReference type="KEGG" id="sari:H5J25_09195"/>
<dbReference type="EMBL" id="CP061035">
    <property type="protein sequence ID" value="QQV78735.1"/>
    <property type="molecule type" value="Genomic_DNA"/>
</dbReference>
<dbReference type="RefSeq" id="WP_202095813.1">
    <property type="nucleotide sequence ID" value="NZ_CP061035.1"/>
</dbReference>
<dbReference type="InterPro" id="IPR050879">
    <property type="entry name" value="Acyltransferase_3"/>
</dbReference>
<feature type="domain" description="Acyltransferase 3" evidence="2">
    <location>
        <begin position="12"/>
        <end position="349"/>
    </location>
</feature>
<keyword evidence="4" id="KW-1185">Reference proteome</keyword>
<evidence type="ECO:0000313" key="4">
    <source>
        <dbReference type="Proteomes" id="UP000595894"/>
    </source>
</evidence>
<feature type="transmembrane region" description="Helical" evidence="1">
    <location>
        <begin position="254"/>
        <end position="278"/>
    </location>
</feature>
<organism evidence="3 4">
    <name type="scientific">Sphingomonas aliaeris</name>
    <dbReference type="NCBI Taxonomy" id="2759526"/>
    <lineage>
        <taxon>Bacteria</taxon>
        <taxon>Pseudomonadati</taxon>
        <taxon>Pseudomonadota</taxon>
        <taxon>Alphaproteobacteria</taxon>
        <taxon>Sphingomonadales</taxon>
        <taxon>Sphingomonadaceae</taxon>
        <taxon>Sphingomonas</taxon>
    </lineage>
</organism>
<evidence type="ECO:0000259" key="2">
    <source>
        <dbReference type="Pfam" id="PF01757"/>
    </source>
</evidence>
<feature type="transmembrane region" description="Helical" evidence="1">
    <location>
        <begin position="198"/>
        <end position="216"/>
    </location>
</feature>
<sequence length="379" mass="42553">MAEKTRHRFGVLDSLRGVCACMVVIYHFQTSGYVSNTALIQNSFLFVDFFFVLSGFVIAASYGDKLANAFSIKRFMLLRLGRIYPLHFVVLLVWVAFEIFVLWVPRPSGEIAFTGNYQVKALVAHLFLVQPFFGEDLVSWNGLAWSIAVELWAYLIFAFGFRFLGKWIVPFAIVLAISCTIYLPFVTDRYLNVFHHGAFARCLIGFSLGVVMFYAYRRFPFDPRRSTATVLEIAAVVGTATMIAFAGAGPFSLLVPPLFAIVIIIFAQQSGLVSNFMLLSFPQFLGKISYSIYMVHMFIVYRAYNMFAAIQNRTGDKDILQKVHGKQTVGATPLMGDAFTLGMLAVVIIVAYISYSLVEAPANEWTRRKLLRRVPSAAV</sequence>
<accession>A0A974NXH1</accession>
<dbReference type="PANTHER" id="PTHR23028">
    <property type="entry name" value="ACETYLTRANSFERASE"/>
    <property type="match status" value="1"/>
</dbReference>
<dbReference type="GO" id="GO:0016747">
    <property type="term" value="F:acyltransferase activity, transferring groups other than amino-acyl groups"/>
    <property type="evidence" value="ECO:0007669"/>
    <property type="project" value="InterPro"/>
</dbReference>
<keyword evidence="3" id="KW-0012">Acyltransferase</keyword>
<protein>
    <submittedName>
        <fullName evidence="3">Acyltransferase</fullName>
    </submittedName>
</protein>
<feature type="transmembrane region" description="Helical" evidence="1">
    <location>
        <begin position="290"/>
        <end position="310"/>
    </location>
</feature>
<gene>
    <name evidence="3" type="ORF">H5J25_09195</name>
</gene>
<dbReference type="InterPro" id="IPR002656">
    <property type="entry name" value="Acyl_transf_3_dom"/>
</dbReference>
<evidence type="ECO:0000256" key="1">
    <source>
        <dbReference type="SAM" id="Phobius"/>
    </source>
</evidence>
<proteinExistence type="predicted"/>
<name>A0A974NXH1_9SPHN</name>
<dbReference type="PANTHER" id="PTHR23028:SF53">
    <property type="entry name" value="ACYL_TRANSF_3 DOMAIN-CONTAINING PROTEIN"/>
    <property type="match status" value="1"/>
</dbReference>